<keyword evidence="4 7" id="KW-0472">Membrane</keyword>
<organism evidence="9 10">
    <name type="scientific">Clohesyomyces aquaticus</name>
    <dbReference type="NCBI Taxonomy" id="1231657"/>
    <lineage>
        <taxon>Eukaryota</taxon>
        <taxon>Fungi</taxon>
        <taxon>Dikarya</taxon>
        <taxon>Ascomycota</taxon>
        <taxon>Pezizomycotina</taxon>
        <taxon>Dothideomycetes</taxon>
        <taxon>Pleosporomycetidae</taxon>
        <taxon>Pleosporales</taxon>
        <taxon>Lindgomycetaceae</taxon>
        <taxon>Clohesyomyces</taxon>
    </lineage>
</organism>
<dbReference type="InterPro" id="IPR052337">
    <property type="entry name" value="SAT4-like"/>
</dbReference>
<feature type="domain" description="Rhodopsin" evidence="8">
    <location>
        <begin position="30"/>
        <end position="283"/>
    </location>
</feature>
<gene>
    <name evidence="9" type="ORF">BCR34DRAFT_579069</name>
</gene>
<dbReference type="PANTHER" id="PTHR33048:SF157">
    <property type="entry name" value="INTEGRAL MEMBRANE PROTEIN"/>
    <property type="match status" value="1"/>
</dbReference>
<evidence type="ECO:0000259" key="8">
    <source>
        <dbReference type="Pfam" id="PF20684"/>
    </source>
</evidence>
<evidence type="ECO:0000256" key="7">
    <source>
        <dbReference type="SAM" id="Phobius"/>
    </source>
</evidence>
<name>A0A1Y1YCX7_9PLEO</name>
<comment type="subcellular location">
    <subcellularLocation>
        <location evidence="1">Membrane</location>
        <topology evidence="1">Multi-pass membrane protein</topology>
    </subcellularLocation>
</comment>
<sequence>MGTLAETTSPATIQAVLIFLTALDVIAVGLRLFTKHHLGQRIKADDWFATGALGFVIVLLVYLSVGIGKHFVGYPLSPDFTGEVYDPIVSGHLQLFYVWCLLLFPALWLIKCSFILFYRRVFTVDSRDYRDWTNILLILSLVFITIWTLAFGFAWAFACTPVRGFWSWPYAADEGPCVDTWKLHRAITISDFLVDFLIIIIPVPMIWRLHLPVGRKVAVLTVFFLGAIAVAASIMRMARVLWASESEANVDGLLVNSSVLFWAMIEVNLGLLAACLPTLRGFLKIRAVDSFIKTHRSKWSLRSSRQLSNSGDAGGLPYANSPALSRDGRQNERKKPWYPEEVTLTTMGSVVTRN</sequence>
<evidence type="ECO:0000256" key="4">
    <source>
        <dbReference type="ARBA" id="ARBA00023136"/>
    </source>
</evidence>
<feature type="transmembrane region" description="Helical" evidence="7">
    <location>
        <begin position="96"/>
        <end position="117"/>
    </location>
</feature>
<keyword evidence="10" id="KW-1185">Reference proteome</keyword>
<feature type="region of interest" description="Disordered" evidence="6">
    <location>
        <begin position="303"/>
        <end position="338"/>
    </location>
</feature>
<evidence type="ECO:0000313" key="9">
    <source>
        <dbReference type="EMBL" id="ORX95837.1"/>
    </source>
</evidence>
<feature type="compositionally biased region" description="Basic and acidic residues" evidence="6">
    <location>
        <begin position="326"/>
        <end position="338"/>
    </location>
</feature>
<evidence type="ECO:0000256" key="6">
    <source>
        <dbReference type="SAM" id="MobiDB-lite"/>
    </source>
</evidence>
<feature type="transmembrane region" description="Helical" evidence="7">
    <location>
        <begin position="219"/>
        <end position="239"/>
    </location>
</feature>
<proteinExistence type="inferred from homology"/>
<dbReference type="PANTHER" id="PTHR33048">
    <property type="entry name" value="PTH11-LIKE INTEGRAL MEMBRANE PROTEIN (AFU_ORTHOLOGUE AFUA_5G11245)"/>
    <property type="match status" value="1"/>
</dbReference>
<comment type="caution">
    <text evidence="9">The sequence shown here is derived from an EMBL/GenBank/DDBJ whole genome shotgun (WGS) entry which is preliminary data.</text>
</comment>
<feature type="transmembrane region" description="Helical" evidence="7">
    <location>
        <begin position="46"/>
        <end position="67"/>
    </location>
</feature>
<comment type="similarity">
    <text evidence="5">Belongs to the SAT4 family.</text>
</comment>
<dbReference type="Pfam" id="PF20684">
    <property type="entry name" value="Fung_rhodopsin"/>
    <property type="match status" value="1"/>
</dbReference>
<dbReference type="EMBL" id="MCFA01000269">
    <property type="protein sequence ID" value="ORX95837.1"/>
    <property type="molecule type" value="Genomic_DNA"/>
</dbReference>
<dbReference type="Proteomes" id="UP000193144">
    <property type="component" value="Unassembled WGS sequence"/>
</dbReference>
<dbReference type="GO" id="GO:0016020">
    <property type="term" value="C:membrane"/>
    <property type="evidence" value="ECO:0007669"/>
    <property type="project" value="UniProtKB-SubCell"/>
</dbReference>
<feature type="transmembrane region" description="Helical" evidence="7">
    <location>
        <begin position="186"/>
        <end position="207"/>
    </location>
</feature>
<accession>A0A1Y1YCX7</accession>
<reference evidence="9 10" key="1">
    <citation type="submission" date="2016-07" db="EMBL/GenBank/DDBJ databases">
        <title>Pervasive Adenine N6-methylation of Active Genes in Fungi.</title>
        <authorList>
            <consortium name="DOE Joint Genome Institute"/>
            <person name="Mondo S.J."/>
            <person name="Dannebaum R.O."/>
            <person name="Kuo R.C."/>
            <person name="Labutti K."/>
            <person name="Haridas S."/>
            <person name="Kuo A."/>
            <person name="Salamov A."/>
            <person name="Ahrendt S.R."/>
            <person name="Lipzen A."/>
            <person name="Sullivan W."/>
            <person name="Andreopoulos W.B."/>
            <person name="Clum A."/>
            <person name="Lindquist E."/>
            <person name="Daum C."/>
            <person name="Ramamoorthy G.K."/>
            <person name="Gryganskyi A."/>
            <person name="Culley D."/>
            <person name="Magnuson J.K."/>
            <person name="James T.Y."/>
            <person name="O'Malley M.A."/>
            <person name="Stajich J.E."/>
            <person name="Spatafora J.W."/>
            <person name="Visel A."/>
            <person name="Grigoriev I.V."/>
        </authorList>
    </citation>
    <scope>NUCLEOTIDE SEQUENCE [LARGE SCALE GENOMIC DNA]</scope>
    <source>
        <strain evidence="9 10">CBS 115471</strain>
    </source>
</reference>
<evidence type="ECO:0000256" key="3">
    <source>
        <dbReference type="ARBA" id="ARBA00022989"/>
    </source>
</evidence>
<evidence type="ECO:0000313" key="10">
    <source>
        <dbReference type="Proteomes" id="UP000193144"/>
    </source>
</evidence>
<dbReference type="AlphaFoldDB" id="A0A1Y1YCX7"/>
<keyword evidence="3 7" id="KW-1133">Transmembrane helix</keyword>
<evidence type="ECO:0000256" key="5">
    <source>
        <dbReference type="ARBA" id="ARBA00038359"/>
    </source>
</evidence>
<feature type="transmembrane region" description="Helical" evidence="7">
    <location>
        <begin position="259"/>
        <end position="283"/>
    </location>
</feature>
<feature type="transmembrane region" description="Helical" evidence="7">
    <location>
        <begin position="137"/>
        <end position="158"/>
    </location>
</feature>
<protein>
    <recommendedName>
        <fullName evidence="8">Rhodopsin domain-containing protein</fullName>
    </recommendedName>
</protein>
<dbReference type="OrthoDB" id="10017208at2759"/>
<evidence type="ECO:0000256" key="1">
    <source>
        <dbReference type="ARBA" id="ARBA00004141"/>
    </source>
</evidence>
<feature type="transmembrane region" description="Helical" evidence="7">
    <location>
        <begin position="12"/>
        <end position="34"/>
    </location>
</feature>
<dbReference type="InterPro" id="IPR049326">
    <property type="entry name" value="Rhodopsin_dom_fungi"/>
</dbReference>
<evidence type="ECO:0000256" key="2">
    <source>
        <dbReference type="ARBA" id="ARBA00022692"/>
    </source>
</evidence>
<dbReference type="STRING" id="1231657.A0A1Y1YCX7"/>
<keyword evidence="2 7" id="KW-0812">Transmembrane</keyword>